<dbReference type="Proteomes" id="UP000179588">
    <property type="component" value="Unassembled WGS sequence"/>
</dbReference>
<keyword evidence="15" id="KW-1185">Reference proteome</keyword>
<keyword evidence="2" id="KW-0560">Oxidoreductase</keyword>
<dbReference type="PANTHER" id="PTHR43060:SF17">
    <property type="entry name" value="L-THREONATE DEHYDROGENASE"/>
    <property type="match status" value="1"/>
</dbReference>
<evidence type="ECO:0000313" key="13">
    <source>
        <dbReference type="EMBL" id="EMJ5135050.1"/>
    </source>
</evidence>
<dbReference type="SUPFAM" id="SSF51735">
    <property type="entry name" value="NAD(P)-binding Rossmann-fold domains"/>
    <property type="match status" value="1"/>
</dbReference>
<evidence type="ECO:0000313" key="15">
    <source>
        <dbReference type="Proteomes" id="UP000179588"/>
    </source>
</evidence>
<reference evidence="14 15" key="1">
    <citation type="submission" date="2016-03" db="EMBL/GenBank/DDBJ databases">
        <title>Genome sequence of Providencia stuartii strain, isolated from the salivary glands of larval Lucilia sericata.</title>
        <authorList>
            <person name="Yuan Y."/>
            <person name="Zhang Y."/>
            <person name="Fu S."/>
            <person name="Crippen T.L."/>
            <person name="Visi D."/>
            <person name="Benbow M.E."/>
            <person name="Allen M."/>
            <person name="Tomberlin J.K."/>
            <person name="Sze S.-H."/>
            <person name="Tarone A.M."/>
        </authorList>
    </citation>
    <scope>NUCLEOTIDE SEQUENCE [LARGE SCALE GENOMIC DNA]</scope>
    <source>
        <strain evidence="14 15">Crippen</strain>
    </source>
</reference>
<dbReference type="InterPro" id="IPR036291">
    <property type="entry name" value="NAD(P)-bd_dom_sf"/>
</dbReference>
<evidence type="ECO:0000256" key="6">
    <source>
        <dbReference type="ARBA" id="ARBA00037979"/>
    </source>
</evidence>
<dbReference type="PIRSF" id="PIRSF000103">
    <property type="entry name" value="HIBADH"/>
    <property type="match status" value="1"/>
</dbReference>
<evidence type="ECO:0000259" key="12">
    <source>
        <dbReference type="Pfam" id="PF14833"/>
    </source>
</evidence>
<dbReference type="InterPro" id="IPR013328">
    <property type="entry name" value="6PGD_dom2"/>
</dbReference>
<dbReference type="InterPro" id="IPR050006">
    <property type="entry name" value="LtnD"/>
</dbReference>
<dbReference type="RefSeq" id="WP_070927601.1">
    <property type="nucleotide sequence ID" value="NZ_CANMXG010000009.1"/>
</dbReference>
<evidence type="ECO:0000256" key="4">
    <source>
        <dbReference type="ARBA" id="ARBA00023277"/>
    </source>
</evidence>
<accession>A0A1S1HQA7</accession>
<dbReference type="GO" id="GO:0050661">
    <property type="term" value="F:NADP binding"/>
    <property type="evidence" value="ECO:0007669"/>
    <property type="project" value="InterPro"/>
</dbReference>
<evidence type="ECO:0000256" key="8">
    <source>
        <dbReference type="ARBA" id="ARBA00039407"/>
    </source>
</evidence>
<protein>
    <recommendedName>
        <fullName evidence="8">L-threonate dehydrogenase</fullName>
        <ecNumber evidence="7">1.1.1.411</ecNumber>
    </recommendedName>
</protein>
<dbReference type="Pfam" id="PF03446">
    <property type="entry name" value="NAD_binding_2"/>
    <property type="match status" value="1"/>
</dbReference>
<dbReference type="InterPro" id="IPR008927">
    <property type="entry name" value="6-PGluconate_DH-like_C_sf"/>
</dbReference>
<proteinExistence type="inferred from homology"/>
<dbReference type="Gene3D" id="3.40.50.720">
    <property type="entry name" value="NAD(P)-binding Rossmann-like Domain"/>
    <property type="match status" value="1"/>
</dbReference>
<gene>
    <name evidence="14" type="ORF">A3Q29_18480</name>
    <name evidence="13" type="ORF">RG298_002798</name>
</gene>
<dbReference type="SUPFAM" id="SSF48179">
    <property type="entry name" value="6-phosphogluconate dehydrogenase C-terminal domain-like"/>
    <property type="match status" value="1"/>
</dbReference>
<comment type="catalytic activity">
    <reaction evidence="9">
        <text>L-threonate + NAD(+) = 2-dehydro-L-erythronate + NADH + H(+)</text>
        <dbReference type="Rhea" id="RHEA:52548"/>
        <dbReference type="ChEBI" id="CHEBI:15378"/>
        <dbReference type="ChEBI" id="CHEBI:57540"/>
        <dbReference type="ChEBI" id="CHEBI:57561"/>
        <dbReference type="ChEBI" id="CHEBI:57945"/>
        <dbReference type="ChEBI" id="CHEBI:136669"/>
        <dbReference type="EC" id="1.1.1.411"/>
    </reaction>
</comment>
<dbReference type="GO" id="GO:0051287">
    <property type="term" value="F:NAD binding"/>
    <property type="evidence" value="ECO:0007669"/>
    <property type="project" value="InterPro"/>
</dbReference>
<evidence type="ECO:0000259" key="11">
    <source>
        <dbReference type="Pfam" id="PF03446"/>
    </source>
</evidence>
<name>A0A1S1HQA7_PROST</name>
<dbReference type="InterPro" id="IPR015815">
    <property type="entry name" value="HIBADH-related"/>
</dbReference>
<dbReference type="GO" id="GO:0016616">
    <property type="term" value="F:oxidoreductase activity, acting on the CH-OH group of donors, NAD or NADP as acceptor"/>
    <property type="evidence" value="ECO:0007669"/>
    <property type="project" value="InterPro"/>
</dbReference>
<dbReference type="OrthoDB" id="9786703at2"/>
<dbReference type="EMBL" id="LVIE01000163">
    <property type="protein sequence ID" value="OHT24268.1"/>
    <property type="molecule type" value="Genomic_DNA"/>
</dbReference>
<dbReference type="InterPro" id="IPR029154">
    <property type="entry name" value="HIBADH-like_NADP-bd"/>
</dbReference>
<evidence type="ECO:0000256" key="10">
    <source>
        <dbReference type="PIRSR" id="PIRSR000103-1"/>
    </source>
</evidence>
<dbReference type="NCBIfam" id="NF043037">
    <property type="entry name" value="ThreonDh"/>
    <property type="match status" value="1"/>
</dbReference>
<evidence type="ECO:0000256" key="2">
    <source>
        <dbReference type="ARBA" id="ARBA00023002"/>
    </source>
</evidence>
<evidence type="ECO:0000313" key="14">
    <source>
        <dbReference type="EMBL" id="OHT24268.1"/>
    </source>
</evidence>
<comment type="similarity">
    <text evidence="6">Belongs to the HIBADH-related family. L-threonate dehydrogenase subfamily.</text>
</comment>
<feature type="active site" evidence="10">
    <location>
        <position position="178"/>
    </location>
</feature>
<keyword evidence="4" id="KW-0119">Carbohydrate metabolism</keyword>
<evidence type="ECO:0000256" key="7">
    <source>
        <dbReference type="ARBA" id="ARBA00038870"/>
    </source>
</evidence>
<feature type="domain" description="3-hydroxyisobutyrate dehydrogenase-like NAD-binding" evidence="12">
    <location>
        <begin position="172"/>
        <end position="291"/>
    </location>
</feature>
<organism evidence="14 15">
    <name type="scientific">Providencia stuartii</name>
    <dbReference type="NCBI Taxonomy" id="588"/>
    <lineage>
        <taxon>Bacteria</taxon>
        <taxon>Pseudomonadati</taxon>
        <taxon>Pseudomonadota</taxon>
        <taxon>Gammaproteobacteria</taxon>
        <taxon>Enterobacterales</taxon>
        <taxon>Morganellaceae</taxon>
        <taxon>Providencia</taxon>
    </lineage>
</organism>
<evidence type="ECO:0000256" key="9">
    <source>
        <dbReference type="ARBA" id="ARBA00047312"/>
    </source>
</evidence>
<dbReference type="PANTHER" id="PTHR43060">
    <property type="entry name" value="3-HYDROXYISOBUTYRATE DEHYDROGENASE-LIKE 1, MITOCHONDRIAL-RELATED"/>
    <property type="match status" value="1"/>
</dbReference>
<dbReference type="AlphaFoldDB" id="A0A1S1HQA7"/>
<reference evidence="13" key="2">
    <citation type="submission" date="2024-02" db="EMBL/GenBank/DDBJ databases">
        <authorList>
            <consortium name="Clinical and Environmental Microbiology Branch: Whole genome sequencing antimicrobial resistance pathogens in the healthcare setting"/>
        </authorList>
    </citation>
    <scope>NUCLEOTIDE SEQUENCE</scope>
    <source>
        <strain evidence="13">2021GO-0154</strain>
    </source>
</reference>
<evidence type="ECO:0000256" key="1">
    <source>
        <dbReference type="ARBA" id="ARBA00022857"/>
    </source>
</evidence>
<evidence type="ECO:0000256" key="5">
    <source>
        <dbReference type="ARBA" id="ARBA00037062"/>
    </source>
</evidence>
<evidence type="ECO:0000256" key="3">
    <source>
        <dbReference type="ARBA" id="ARBA00023027"/>
    </source>
</evidence>
<feature type="domain" description="6-phosphogluconate dehydrogenase NADP-binding" evidence="11">
    <location>
        <begin position="7"/>
        <end position="168"/>
    </location>
</feature>
<dbReference type="Gene3D" id="1.10.1040.10">
    <property type="entry name" value="N-(1-d-carboxylethyl)-l-norvaline Dehydrogenase, domain 2"/>
    <property type="match status" value="1"/>
</dbReference>
<sequence>MENVISNVGVIGLGSMGMGIAKSLIRNQIPTYGFDLSQDACQILKQAGAVAVGQNAAEYAPQLQALLLVVVNGKQVESILFGGDAPLVEQLNAGTIIVLHSTLSAVQTKQIAQRLQQYQLPLMDAPISGGALKAEQGQLTIMASGPSHLFEQLQAVFSATSERLYRVGDEVGLGSTVKTIHQLLAGVHIAVAAESMALAAKAGIDLDMMYDIVTHAAGNSWMFENRMQHVLDGDYTPKSSVDIFVKDLGLVMETGKALNFPLPIAATAHQMFISASNEGYGLQDDSAVIKTFKGISLPEKMV</sequence>
<dbReference type="EC" id="1.1.1.411" evidence="7"/>
<dbReference type="Pfam" id="PF14833">
    <property type="entry name" value="NAD_binding_11"/>
    <property type="match status" value="1"/>
</dbReference>
<keyword evidence="3" id="KW-0520">NAD</keyword>
<dbReference type="EMBL" id="ABMABF030000009">
    <property type="protein sequence ID" value="EMJ5135050.1"/>
    <property type="molecule type" value="Genomic_DNA"/>
</dbReference>
<comment type="function">
    <text evidence="5">Catalyzes oxidation of L-threonate to 2-oxo-tetronate. Can use either NAD(+) or NADP(+) as cosubstrate, with a preference for NAD(+).</text>
</comment>
<comment type="caution">
    <text evidence="14">The sequence shown here is derived from an EMBL/GenBank/DDBJ whole genome shotgun (WGS) entry which is preliminary data.</text>
</comment>
<keyword evidence="1" id="KW-0521">NADP</keyword>
<dbReference type="InterPro" id="IPR006115">
    <property type="entry name" value="6PGDH_NADP-bd"/>
</dbReference>